<accession>A0A9W4K3W5</accession>
<dbReference type="Proteomes" id="UP001152649">
    <property type="component" value="Unassembled WGS sequence"/>
</dbReference>
<protein>
    <submittedName>
        <fullName evidence="2">Uncharacterized protein</fullName>
    </submittedName>
</protein>
<sequence>MAGVIKDTVTNILGKFQGTSEETPREPSTEEFQTLVEKYNKAGQGHVFAFAEQLSTVEKPSTLPPPLRAQ</sequence>
<comment type="caution">
    <text evidence="2">The sequence shown here is derived from an EMBL/GenBank/DDBJ whole genome shotgun (WGS) entry which is preliminary data.</text>
</comment>
<evidence type="ECO:0000313" key="1">
    <source>
        <dbReference type="EMBL" id="CAG8310217.1"/>
    </source>
</evidence>
<dbReference type="Proteomes" id="UP001152592">
    <property type="component" value="Unassembled WGS sequence"/>
</dbReference>
<evidence type="ECO:0000313" key="3">
    <source>
        <dbReference type="Proteomes" id="UP001152649"/>
    </source>
</evidence>
<gene>
    <name evidence="2" type="ORF">PSALAMII_LOCUS11234</name>
    <name evidence="1" type="ORF">PSALAMII_LOCUS2062</name>
</gene>
<dbReference type="EMBL" id="CAJVPD010000088">
    <property type="protein sequence ID" value="CAG8310217.1"/>
    <property type="molecule type" value="Genomic_DNA"/>
</dbReference>
<dbReference type="AlphaFoldDB" id="A0A9W4K3W5"/>
<proteinExistence type="predicted"/>
<organism evidence="2 3">
    <name type="scientific">Penicillium salamii</name>
    <dbReference type="NCBI Taxonomy" id="1612424"/>
    <lineage>
        <taxon>Eukaryota</taxon>
        <taxon>Fungi</taxon>
        <taxon>Dikarya</taxon>
        <taxon>Ascomycota</taxon>
        <taxon>Pezizomycotina</taxon>
        <taxon>Eurotiomycetes</taxon>
        <taxon>Eurotiomycetidae</taxon>
        <taxon>Eurotiales</taxon>
        <taxon>Aspergillaceae</taxon>
        <taxon>Penicillium</taxon>
    </lineage>
</organism>
<evidence type="ECO:0000313" key="2">
    <source>
        <dbReference type="EMBL" id="CAG8430687.1"/>
    </source>
</evidence>
<reference evidence="2" key="1">
    <citation type="submission" date="2021-07" db="EMBL/GenBank/DDBJ databases">
        <authorList>
            <person name="Branca A.L. A."/>
        </authorList>
    </citation>
    <scope>NUCLEOTIDE SEQUENCE</scope>
</reference>
<keyword evidence="3" id="KW-1185">Reference proteome</keyword>
<name>A0A9W4K3W5_9EURO</name>
<dbReference type="EMBL" id="CAJVPG010000466">
    <property type="protein sequence ID" value="CAG8430687.1"/>
    <property type="molecule type" value="Genomic_DNA"/>
</dbReference>
<dbReference type="OrthoDB" id="532420at2759"/>